<dbReference type="RefSeq" id="WP_140621527.1">
    <property type="nucleotide sequence ID" value="NZ_VFRQ01000005.1"/>
</dbReference>
<accession>A0A501W5H1</accession>
<feature type="signal peptide" evidence="4">
    <location>
        <begin position="1"/>
        <end position="19"/>
    </location>
</feature>
<keyword evidence="4" id="KW-0732">Signal</keyword>
<dbReference type="GO" id="GO:0006689">
    <property type="term" value="P:ganglioside catabolic process"/>
    <property type="evidence" value="ECO:0007669"/>
    <property type="project" value="TreeGrafter"/>
</dbReference>
<organism evidence="6 7">
    <name type="scientific">Pontibacter mangrovi</name>
    <dbReference type="NCBI Taxonomy" id="2589816"/>
    <lineage>
        <taxon>Bacteria</taxon>
        <taxon>Pseudomonadati</taxon>
        <taxon>Bacteroidota</taxon>
        <taxon>Cytophagia</taxon>
        <taxon>Cytophagales</taxon>
        <taxon>Hymenobacteraceae</taxon>
        <taxon>Pontibacter</taxon>
    </lineage>
</organism>
<evidence type="ECO:0000256" key="1">
    <source>
        <dbReference type="ARBA" id="ARBA00000427"/>
    </source>
</evidence>
<dbReference type="InterPro" id="IPR026856">
    <property type="entry name" value="Sialidase_fam"/>
</dbReference>
<dbReference type="GO" id="GO:0005737">
    <property type="term" value="C:cytoplasm"/>
    <property type="evidence" value="ECO:0007669"/>
    <property type="project" value="TreeGrafter"/>
</dbReference>
<dbReference type="CDD" id="cd15482">
    <property type="entry name" value="Sialidase_non-viral"/>
    <property type="match status" value="1"/>
</dbReference>
<comment type="similarity">
    <text evidence="2">Belongs to the glycosyl hydrolase 33 family.</text>
</comment>
<evidence type="ECO:0000259" key="5">
    <source>
        <dbReference type="Pfam" id="PF13088"/>
    </source>
</evidence>
<dbReference type="Pfam" id="PF13088">
    <property type="entry name" value="BNR_2"/>
    <property type="match status" value="1"/>
</dbReference>
<dbReference type="GO" id="GO:0004308">
    <property type="term" value="F:exo-alpha-sialidase activity"/>
    <property type="evidence" value="ECO:0007669"/>
    <property type="project" value="UniProtKB-EC"/>
</dbReference>
<dbReference type="PANTHER" id="PTHR10628">
    <property type="entry name" value="SIALIDASE"/>
    <property type="match status" value="1"/>
</dbReference>
<dbReference type="Gene3D" id="2.120.10.10">
    <property type="match status" value="1"/>
</dbReference>
<protein>
    <recommendedName>
        <fullName evidence="3">exo-alpha-sialidase</fullName>
        <ecNumber evidence="3">3.2.1.18</ecNumber>
    </recommendedName>
</protein>
<dbReference type="EMBL" id="VFRQ01000005">
    <property type="protein sequence ID" value="TPE43905.1"/>
    <property type="molecule type" value="Genomic_DNA"/>
</dbReference>
<evidence type="ECO:0000256" key="2">
    <source>
        <dbReference type="ARBA" id="ARBA00009348"/>
    </source>
</evidence>
<dbReference type="GO" id="GO:0009313">
    <property type="term" value="P:oligosaccharide catabolic process"/>
    <property type="evidence" value="ECO:0007669"/>
    <property type="project" value="TreeGrafter"/>
</dbReference>
<dbReference type="InterPro" id="IPR036278">
    <property type="entry name" value="Sialidase_sf"/>
</dbReference>
<evidence type="ECO:0000256" key="4">
    <source>
        <dbReference type="SAM" id="SignalP"/>
    </source>
</evidence>
<dbReference type="SUPFAM" id="SSF50939">
    <property type="entry name" value="Sialidases"/>
    <property type="match status" value="1"/>
</dbReference>
<dbReference type="OrthoDB" id="41724at2"/>
<dbReference type="EC" id="3.2.1.18" evidence="3"/>
<gene>
    <name evidence="6" type="ORF">FJM65_10785</name>
</gene>
<comment type="catalytic activity">
    <reaction evidence="1">
        <text>Hydrolysis of alpha-(2-&gt;3)-, alpha-(2-&gt;6)-, alpha-(2-&gt;8)- glycosidic linkages of terminal sialic acid residues in oligosaccharides, glycoproteins, glycolipids, colominic acid and synthetic substrates.</text>
        <dbReference type="EC" id="3.2.1.18"/>
    </reaction>
</comment>
<sequence>MLRFLLTVAFFCSVLFVQAQTTDVPVFVSGEEGHKSYRIPAMIDLPNGDILAFAEGRVHGAADFGDVNIVMKRSSDKGKTWSALQTVADFDTLQAGNAAPVVDLTDPAYPKGRIFLFYNTGNAHEYEVRSAKGYREVWYITSTDNGQTWSDPENITSQVHRPNMPTANAGYTFKEDWRSYANTPGHAIQFTKGKYKGRMYVAANHSAGPPQHNFEDYAAHGFYTDDHGKTFKLSAVVPETGSNEAMAVELTNDRLMMNIRNQQGDVRSRIVSISSDGGATWDTTYFDQQLPDPVNQGSILNIGKKKGKAILAFCNAADTQRRDNLTLRISYDEGKTWPEQHVIAKSPNNEKDYAAYSDLVKVGKKAIGVLYEKNGYGQIVFTTVQWGK</sequence>
<evidence type="ECO:0000313" key="7">
    <source>
        <dbReference type="Proteomes" id="UP000316727"/>
    </source>
</evidence>
<dbReference type="PANTHER" id="PTHR10628:SF30">
    <property type="entry name" value="EXO-ALPHA-SIALIDASE"/>
    <property type="match status" value="1"/>
</dbReference>
<proteinExistence type="inferred from homology"/>
<feature type="chain" id="PRO_5021194828" description="exo-alpha-sialidase" evidence="4">
    <location>
        <begin position="20"/>
        <end position="388"/>
    </location>
</feature>
<name>A0A501W5H1_9BACT</name>
<dbReference type="GO" id="GO:0016020">
    <property type="term" value="C:membrane"/>
    <property type="evidence" value="ECO:0007669"/>
    <property type="project" value="TreeGrafter"/>
</dbReference>
<dbReference type="InterPro" id="IPR011040">
    <property type="entry name" value="Sialidase"/>
</dbReference>
<comment type="caution">
    <text evidence="6">The sequence shown here is derived from an EMBL/GenBank/DDBJ whole genome shotgun (WGS) entry which is preliminary data.</text>
</comment>
<dbReference type="AlphaFoldDB" id="A0A501W5H1"/>
<evidence type="ECO:0000313" key="6">
    <source>
        <dbReference type="EMBL" id="TPE43905.1"/>
    </source>
</evidence>
<keyword evidence="7" id="KW-1185">Reference proteome</keyword>
<reference evidence="6 7" key="1">
    <citation type="submission" date="2019-06" db="EMBL/GenBank/DDBJ databases">
        <title>A novel bacterium of genus Pontibacter, isolated from marine sediment.</title>
        <authorList>
            <person name="Huang H."/>
            <person name="Mo K."/>
            <person name="Hu Y."/>
        </authorList>
    </citation>
    <scope>NUCLEOTIDE SEQUENCE [LARGE SCALE GENOMIC DNA]</scope>
    <source>
        <strain evidence="6 7">HB172049</strain>
    </source>
</reference>
<evidence type="ECO:0000256" key="3">
    <source>
        <dbReference type="ARBA" id="ARBA00012733"/>
    </source>
</evidence>
<dbReference type="Proteomes" id="UP000316727">
    <property type="component" value="Unassembled WGS sequence"/>
</dbReference>
<feature type="domain" description="Sialidase" evidence="5">
    <location>
        <begin position="49"/>
        <end position="356"/>
    </location>
</feature>